<evidence type="ECO:0000313" key="5">
    <source>
        <dbReference type="Proteomes" id="UP000653275"/>
    </source>
</evidence>
<comment type="caution">
    <text evidence="4">The sequence shown here is derived from an EMBL/GenBank/DDBJ whole genome shotgun (WGS) entry which is preliminary data.</text>
</comment>
<dbReference type="InterPro" id="IPR013762">
    <property type="entry name" value="Integrase-like_cat_sf"/>
</dbReference>
<evidence type="ECO:0000256" key="1">
    <source>
        <dbReference type="ARBA" id="ARBA00008857"/>
    </source>
</evidence>
<evidence type="ECO:0000313" key="4">
    <source>
        <dbReference type="EMBL" id="MBL5935019.1"/>
    </source>
</evidence>
<dbReference type="GO" id="GO:0015074">
    <property type="term" value="P:DNA integration"/>
    <property type="evidence" value="ECO:0007669"/>
    <property type="project" value="UniProtKB-KW"/>
</dbReference>
<dbReference type="AlphaFoldDB" id="A0AAP2AF62"/>
<protein>
    <recommendedName>
        <fullName evidence="6">Integrase</fullName>
    </recommendedName>
</protein>
<organism evidence="4 5">
    <name type="scientific">Lelliottia amnigena</name>
    <name type="common">Enterobacter amnigenus</name>
    <dbReference type="NCBI Taxonomy" id="61646"/>
    <lineage>
        <taxon>Bacteria</taxon>
        <taxon>Pseudomonadati</taxon>
        <taxon>Pseudomonadota</taxon>
        <taxon>Gammaproteobacteria</taxon>
        <taxon>Enterobacterales</taxon>
        <taxon>Enterobacteriaceae</taxon>
        <taxon>Lelliottia</taxon>
    </lineage>
</organism>
<dbReference type="GO" id="GO:0006310">
    <property type="term" value="P:DNA recombination"/>
    <property type="evidence" value="ECO:0007669"/>
    <property type="project" value="UniProtKB-KW"/>
</dbReference>
<dbReference type="PANTHER" id="PTHR30629:SF2">
    <property type="entry name" value="PROPHAGE INTEGRASE INTS-RELATED"/>
    <property type="match status" value="1"/>
</dbReference>
<dbReference type="Gene3D" id="1.10.443.10">
    <property type="entry name" value="Intergrase catalytic core"/>
    <property type="match status" value="1"/>
</dbReference>
<sequence length="182" mass="21119">MIQLVFFCGGQRPYEIMGSEKRHYDKQNHLLSIPPAISKTKKWYYLQLCDSAIELIDMMLEGYSDSEYISPNADYEIKISRWNEKVKSGTVGKHAKIPRPLMSSELLCDNINRFRKQKNIVSFIPLDFRRTFKTLGGQLKTIKDIRNRIQNHSLSDVSSVHYDTYDYAQEKNARAAGMGMQD</sequence>
<evidence type="ECO:0000256" key="2">
    <source>
        <dbReference type="ARBA" id="ARBA00022908"/>
    </source>
</evidence>
<comment type="similarity">
    <text evidence="1">Belongs to the 'phage' integrase family.</text>
</comment>
<dbReference type="Proteomes" id="UP000653275">
    <property type="component" value="Unassembled WGS sequence"/>
</dbReference>
<evidence type="ECO:0000256" key="3">
    <source>
        <dbReference type="ARBA" id="ARBA00023172"/>
    </source>
</evidence>
<dbReference type="GO" id="GO:0003677">
    <property type="term" value="F:DNA binding"/>
    <property type="evidence" value="ECO:0007669"/>
    <property type="project" value="InterPro"/>
</dbReference>
<dbReference type="InterPro" id="IPR050808">
    <property type="entry name" value="Phage_Integrase"/>
</dbReference>
<name>A0AAP2AF62_LELAM</name>
<keyword evidence="2" id="KW-0229">DNA integration</keyword>
<dbReference type="PANTHER" id="PTHR30629">
    <property type="entry name" value="PROPHAGE INTEGRASE"/>
    <property type="match status" value="1"/>
</dbReference>
<accession>A0AAP2AF62</accession>
<evidence type="ECO:0008006" key="6">
    <source>
        <dbReference type="Google" id="ProtNLM"/>
    </source>
</evidence>
<keyword evidence="3" id="KW-0233">DNA recombination</keyword>
<reference evidence="4" key="1">
    <citation type="submission" date="2020-12" db="EMBL/GenBank/DDBJ databases">
        <title>Draft genome sequence of Enterobacter spp., Lelliottia spp. and Serratia spp. isolated from drinking water reservoirs and lakes.</title>
        <authorList>
            <person name="Reitter C."/>
            <person name="Neuhaus K."/>
            <person name="Huegler M."/>
        </authorList>
    </citation>
    <scope>NUCLEOTIDE SEQUENCE</scope>
    <source>
        <strain evidence="4">TZW15</strain>
    </source>
</reference>
<dbReference type="SUPFAM" id="SSF56349">
    <property type="entry name" value="DNA breaking-rejoining enzymes"/>
    <property type="match status" value="1"/>
</dbReference>
<dbReference type="InterPro" id="IPR011010">
    <property type="entry name" value="DNA_brk_join_enz"/>
</dbReference>
<proteinExistence type="inferred from homology"/>
<gene>
    <name evidence="4" type="ORF">I7V27_11215</name>
</gene>
<dbReference type="RefSeq" id="WP_131489597.1">
    <property type="nucleotide sequence ID" value="NZ_JAENMR010000005.1"/>
</dbReference>
<dbReference type="EMBL" id="JAENMS010000005">
    <property type="protein sequence ID" value="MBL5935019.1"/>
    <property type="molecule type" value="Genomic_DNA"/>
</dbReference>